<dbReference type="GO" id="GO:1903806">
    <property type="term" value="P:L-isoleucine import across plasma membrane"/>
    <property type="evidence" value="ECO:0007669"/>
    <property type="project" value="TreeGrafter"/>
</dbReference>
<dbReference type="GO" id="GO:1903805">
    <property type="term" value="P:L-valine import across plasma membrane"/>
    <property type="evidence" value="ECO:0007669"/>
    <property type="project" value="TreeGrafter"/>
</dbReference>
<dbReference type="InterPro" id="IPR003593">
    <property type="entry name" value="AAA+_ATPase"/>
</dbReference>
<dbReference type="AlphaFoldDB" id="D5SNM1"/>
<dbReference type="eggNOG" id="COG0411">
    <property type="taxonomic scope" value="Bacteria"/>
</dbReference>
<dbReference type="SMART" id="SM00382">
    <property type="entry name" value="AAA"/>
    <property type="match status" value="1"/>
</dbReference>
<dbReference type="FunFam" id="3.40.50.300:FF:000421">
    <property type="entry name" value="Branched-chain amino acid ABC transporter ATP-binding protein"/>
    <property type="match status" value="1"/>
</dbReference>
<gene>
    <name evidence="5" type="ordered locus">Plim_2309</name>
</gene>
<name>D5SNM1_PLAL2</name>
<dbReference type="InterPro" id="IPR051120">
    <property type="entry name" value="ABC_AA/LPS_Transport"/>
</dbReference>
<dbReference type="HOGENOM" id="CLU_000604_1_2_0"/>
<protein>
    <submittedName>
        <fullName evidence="5">ABC transporter related protein</fullName>
    </submittedName>
</protein>
<keyword evidence="2" id="KW-0547">Nucleotide-binding</keyword>
<sequence>MNQVLEHRSAGAAQQTLLEVKDLGISFGGLKAVQNFNLTLPSAGLYGLIGPNGAGKTTVFNLLTGIYQPQTGSLSLNGKNLLGCKPHEVTAAGIARTFQNIRLFPNLSILDNVRLAGQIRIRPKLLSTFLRTNGYREQEAALKAQAMDLLEIFDLQDRAEDLAQNLSYGHQRRLEIIRALATKPSVLLLDEPAAGLNPQEKLALAQSIRQIRDRFEVAILLIEHDMQLVMDICERIVVLDHGVTICEGTPQTVQNDEKVIAAYLGAIADDA</sequence>
<dbReference type="GO" id="GO:0015808">
    <property type="term" value="P:L-alanine transport"/>
    <property type="evidence" value="ECO:0007669"/>
    <property type="project" value="TreeGrafter"/>
</dbReference>
<dbReference type="Gene3D" id="3.40.50.300">
    <property type="entry name" value="P-loop containing nucleotide triphosphate hydrolases"/>
    <property type="match status" value="1"/>
</dbReference>
<reference evidence="5 6" key="1">
    <citation type="journal article" date="2010" name="Stand. Genomic Sci.">
        <title>Complete genome sequence of Planctomyces limnophilus type strain (Mu 290).</title>
        <authorList>
            <person name="Labutti K."/>
            <person name="Sikorski J."/>
            <person name="Schneider S."/>
            <person name="Nolan M."/>
            <person name="Lucas S."/>
            <person name="Glavina Del Rio T."/>
            <person name="Tice H."/>
            <person name="Cheng J.F."/>
            <person name="Goodwin L."/>
            <person name="Pitluck S."/>
            <person name="Liolios K."/>
            <person name="Ivanova N."/>
            <person name="Mavromatis K."/>
            <person name="Mikhailova N."/>
            <person name="Pati A."/>
            <person name="Chen A."/>
            <person name="Palaniappan K."/>
            <person name="Land M."/>
            <person name="Hauser L."/>
            <person name="Chang Y.J."/>
            <person name="Jeffries C.D."/>
            <person name="Tindall B.J."/>
            <person name="Rohde M."/>
            <person name="Goker M."/>
            <person name="Woyke T."/>
            <person name="Bristow J."/>
            <person name="Eisen J.A."/>
            <person name="Markowitz V."/>
            <person name="Hugenholtz P."/>
            <person name="Kyrpides N.C."/>
            <person name="Klenk H.P."/>
            <person name="Lapidus A."/>
        </authorList>
    </citation>
    <scope>NUCLEOTIDE SEQUENCE [LARGE SCALE GENOMIC DNA]</scope>
    <source>
        <strain evidence="6">ATCC 43296 / DSM 3776 / IFAM 1008 / 290</strain>
    </source>
</reference>
<dbReference type="PANTHER" id="PTHR45772">
    <property type="entry name" value="CONSERVED COMPONENT OF ABC TRANSPORTER FOR NATURAL AMINO ACIDS-RELATED"/>
    <property type="match status" value="1"/>
</dbReference>
<dbReference type="CDD" id="cd03219">
    <property type="entry name" value="ABC_Mj1267_LivG_branched"/>
    <property type="match status" value="1"/>
</dbReference>
<dbReference type="EMBL" id="CP001744">
    <property type="protein sequence ID" value="ADG68135.1"/>
    <property type="molecule type" value="Genomic_DNA"/>
</dbReference>
<dbReference type="SUPFAM" id="SSF52540">
    <property type="entry name" value="P-loop containing nucleoside triphosphate hydrolases"/>
    <property type="match status" value="1"/>
</dbReference>
<dbReference type="STRING" id="521674.Plim_2309"/>
<evidence type="ECO:0000256" key="3">
    <source>
        <dbReference type="ARBA" id="ARBA00022840"/>
    </source>
</evidence>
<dbReference type="Proteomes" id="UP000002220">
    <property type="component" value="Chromosome"/>
</dbReference>
<keyword evidence="6" id="KW-1185">Reference proteome</keyword>
<dbReference type="GO" id="GO:0016887">
    <property type="term" value="F:ATP hydrolysis activity"/>
    <property type="evidence" value="ECO:0007669"/>
    <property type="project" value="InterPro"/>
</dbReference>
<evidence type="ECO:0000256" key="1">
    <source>
        <dbReference type="ARBA" id="ARBA00022448"/>
    </source>
</evidence>
<feature type="domain" description="ABC transporter" evidence="4">
    <location>
        <begin position="18"/>
        <end position="266"/>
    </location>
</feature>
<dbReference type="Pfam" id="PF00005">
    <property type="entry name" value="ABC_tran"/>
    <property type="match status" value="1"/>
</dbReference>
<dbReference type="GO" id="GO:0005886">
    <property type="term" value="C:plasma membrane"/>
    <property type="evidence" value="ECO:0007669"/>
    <property type="project" value="TreeGrafter"/>
</dbReference>
<evidence type="ECO:0000256" key="2">
    <source>
        <dbReference type="ARBA" id="ARBA00022741"/>
    </source>
</evidence>
<evidence type="ECO:0000313" key="6">
    <source>
        <dbReference type="Proteomes" id="UP000002220"/>
    </source>
</evidence>
<dbReference type="InterPro" id="IPR027417">
    <property type="entry name" value="P-loop_NTPase"/>
</dbReference>
<dbReference type="GO" id="GO:0042941">
    <property type="term" value="P:D-alanine transmembrane transport"/>
    <property type="evidence" value="ECO:0007669"/>
    <property type="project" value="TreeGrafter"/>
</dbReference>
<keyword evidence="3" id="KW-0067">ATP-binding</keyword>
<dbReference type="GO" id="GO:0005524">
    <property type="term" value="F:ATP binding"/>
    <property type="evidence" value="ECO:0007669"/>
    <property type="project" value="UniProtKB-KW"/>
</dbReference>
<accession>D5SNM1</accession>
<dbReference type="InterPro" id="IPR032823">
    <property type="entry name" value="BCA_ABC_TP_C"/>
</dbReference>
<evidence type="ECO:0000313" key="5">
    <source>
        <dbReference type="EMBL" id="ADG68135.1"/>
    </source>
</evidence>
<dbReference type="RefSeq" id="WP_013110566.1">
    <property type="nucleotide sequence ID" value="NC_014148.1"/>
</dbReference>
<dbReference type="GO" id="GO:0015188">
    <property type="term" value="F:L-isoleucine transmembrane transporter activity"/>
    <property type="evidence" value="ECO:0007669"/>
    <property type="project" value="TreeGrafter"/>
</dbReference>
<dbReference type="GO" id="GO:0005304">
    <property type="term" value="F:L-valine transmembrane transporter activity"/>
    <property type="evidence" value="ECO:0007669"/>
    <property type="project" value="TreeGrafter"/>
</dbReference>
<dbReference type="Pfam" id="PF12399">
    <property type="entry name" value="BCA_ABC_TP_C"/>
    <property type="match status" value="1"/>
</dbReference>
<keyword evidence="1" id="KW-0813">Transport</keyword>
<evidence type="ECO:0000259" key="4">
    <source>
        <dbReference type="PROSITE" id="PS50893"/>
    </source>
</evidence>
<dbReference type="GO" id="GO:0015192">
    <property type="term" value="F:L-phenylalanine transmembrane transporter activity"/>
    <property type="evidence" value="ECO:0007669"/>
    <property type="project" value="TreeGrafter"/>
</dbReference>
<proteinExistence type="predicted"/>
<dbReference type="OrthoDB" id="9805514at2"/>
<organism evidence="5 6">
    <name type="scientific">Planctopirus limnophila (strain ATCC 43296 / DSM 3776 / IFAM 1008 / Mu 290)</name>
    <name type="common">Planctomyces limnophilus</name>
    <dbReference type="NCBI Taxonomy" id="521674"/>
    <lineage>
        <taxon>Bacteria</taxon>
        <taxon>Pseudomonadati</taxon>
        <taxon>Planctomycetota</taxon>
        <taxon>Planctomycetia</taxon>
        <taxon>Planctomycetales</taxon>
        <taxon>Planctomycetaceae</taxon>
        <taxon>Planctopirus</taxon>
    </lineage>
</organism>
<dbReference type="InterPro" id="IPR003439">
    <property type="entry name" value="ABC_transporter-like_ATP-bd"/>
</dbReference>
<dbReference type="PANTHER" id="PTHR45772:SF7">
    <property type="entry name" value="AMINO ACID ABC TRANSPORTER ATP-BINDING PROTEIN"/>
    <property type="match status" value="1"/>
</dbReference>
<dbReference type="PROSITE" id="PS50893">
    <property type="entry name" value="ABC_TRANSPORTER_2"/>
    <property type="match status" value="1"/>
</dbReference>
<dbReference type="KEGG" id="plm:Plim_2309"/>